<dbReference type="EMBL" id="CP012808">
    <property type="protein sequence ID" value="ALH94202.1"/>
    <property type="molecule type" value="Genomic_DNA"/>
</dbReference>
<sequence length="205" mass="23370">MPTFMIIFGSFLLIISFLILNITPLNAIDLAIIEWFSHQRTQQLNEISIVLSYLGGIPFVLFITTLWCFYAKLLKKYGRINFVWFGLLGSISLTWLLKYLISIPRPPEIYHLVNVFGSSFPSGHTVYATALGCLAIYAYSQSKKFRVILFFSIIWMVVMGISRVYLGVHYPSDVLAGWGTGLIYISITYLICIKLEGSRKFIVLD</sequence>
<dbReference type="GO" id="GO:0050380">
    <property type="term" value="F:undecaprenyl-diphosphatase activity"/>
    <property type="evidence" value="ECO:0007669"/>
    <property type="project" value="UniProtKB-EC"/>
</dbReference>
<evidence type="ECO:0000259" key="5">
    <source>
        <dbReference type="SMART" id="SM00014"/>
    </source>
</evidence>
<dbReference type="Pfam" id="PF01569">
    <property type="entry name" value="PAP2"/>
    <property type="match status" value="1"/>
</dbReference>
<accession>A0A0N9VVZ2</accession>
<keyword evidence="7" id="KW-1185">Reference proteome</keyword>
<feature type="transmembrane region" description="Helical" evidence="4">
    <location>
        <begin position="82"/>
        <end position="101"/>
    </location>
</feature>
<feature type="transmembrane region" description="Helical" evidence="4">
    <location>
        <begin position="174"/>
        <end position="192"/>
    </location>
</feature>
<dbReference type="Gene3D" id="1.20.144.10">
    <property type="entry name" value="Phosphatidic acid phosphatase type 2/haloperoxidase"/>
    <property type="match status" value="1"/>
</dbReference>
<evidence type="ECO:0000313" key="6">
    <source>
        <dbReference type="EMBL" id="ALH94202.1"/>
    </source>
</evidence>
<dbReference type="CDD" id="cd03392">
    <property type="entry name" value="PAP2_like_2"/>
    <property type="match status" value="1"/>
</dbReference>
<dbReference type="SUPFAM" id="SSF48317">
    <property type="entry name" value="Acid phosphatase/Vanadium-dependent haloperoxidase"/>
    <property type="match status" value="1"/>
</dbReference>
<evidence type="ECO:0000256" key="3">
    <source>
        <dbReference type="ARBA" id="ARBA00047594"/>
    </source>
</evidence>
<comment type="catalytic activity">
    <reaction evidence="3">
        <text>di-trans,octa-cis-undecaprenyl diphosphate + H2O = di-trans,octa-cis-undecaprenyl phosphate + phosphate + H(+)</text>
        <dbReference type="Rhea" id="RHEA:28094"/>
        <dbReference type="ChEBI" id="CHEBI:15377"/>
        <dbReference type="ChEBI" id="CHEBI:15378"/>
        <dbReference type="ChEBI" id="CHEBI:43474"/>
        <dbReference type="ChEBI" id="CHEBI:58405"/>
        <dbReference type="ChEBI" id="CHEBI:60392"/>
        <dbReference type="EC" id="3.6.1.27"/>
    </reaction>
</comment>
<organism evidence="6 7">
    <name type="scientific">Acinetobacter equi</name>
    <dbReference type="NCBI Taxonomy" id="1324350"/>
    <lineage>
        <taxon>Bacteria</taxon>
        <taxon>Pseudomonadati</taxon>
        <taxon>Pseudomonadota</taxon>
        <taxon>Gammaproteobacteria</taxon>
        <taxon>Moraxellales</taxon>
        <taxon>Moraxellaceae</taxon>
        <taxon>Acinetobacter</taxon>
    </lineage>
</organism>
<reference evidence="6 7" key="1">
    <citation type="journal article" date="2015" name="Int. J. Syst. Evol. Microbiol.">
        <title>Acinetobacter equi sp. nov. isolated from horse faeces.</title>
        <authorList>
            <person name="Poppel M.T."/>
            <person name="Skiebe E."/>
            <person name="Laue M."/>
            <person name="Bergmann H."/>
            <person name="Ebersberger I."/>
            <person name="Garn T."/>
            <person name="Fruth A."/>
            <person name="Baumgardt S."/>
            <person name="Busse H.J."/>
            <person name="Wilharm G."/>
        </authorList>
    </citation>
    <scope>NUCLEOTIDE SEQUENCE [LARGE SCALE GENOMIC DNA]</scope>
    <source>
        <strain evidence="6 7">114</strain>
    </source>
</reference>
<dbReference type="SMART" id="SM00014">
    <property type="entry name" value="acidPPc"/>
    <property type="match status" value="1"/>
</dbReference>
<dbReference type="Proteomes" id="UP000064939">
    <property type="component" value="Chromosome"/>
</dbReference>
<protein>
    <recommendedName>
        <fullName evidence="1">undecaprenyl-diphosphate phosphatase</fullName>
        <ecNumber evidence="1">3.6.1.27</ecNumber>
    </recommendedName>
    <alternativeName>
        <fullName evidence="2">Undecaprenyl pyrophosphate phosphatase</fullName>
    </alternativeName>
</protein>
<dbReference type="PANTHER" id="PTHR14969">
    <property type="entry name" value="SPHINGOSINE-1-PHOSPHATE PHOSPHOHYDROLASE"/>
    <property type="match status" value="1"/>
</dbReference>
<feature type="transmembrane region" description="Helical" evidence="4">
    <location>
        <begin position="147"/>
        <end position="168"/>
    </location>
</feature>
<evidence type="ECO:0000256" key="1">
    <source>
        <dbReference type="ARBA" id="ARBA00012374"/>
    </source>
</evidence>
<dbReference type="RefSeq" id="WP_054580118.1">
    <property type="nucleotide sequence ID" value="NZ_CP012808.1"/>
</dbReference>
<dbReference type="EC" id="3.6.1.27" evidence="1"/>
<dbReference type="STRING" id="1324350.AOY20_00850"/>
<evidence type="ECO:0000313" key="7">
    <source>
        <dbReference type="Proteomes" id="UP000064939"/>
    </source>
</evidence>
<evidence type="ECO:0000256" key="2">
    <source>
        <dbReference type="ARBA" id="ARBA00032707"/>
    </source>
</evidence>
<keyword evidence="4" id="KW-0812">Transmembrane</keyword>
<dbReference type="InterPro" id="IPR036938">
    <property type="entry name" value="PAP2/HPO_sf"/>
</dbReference>
<dbReference type="InterPro" id="IPR000326">
    <property type="entry name" value="PAP2/HPO"/>
</dbReference>
<proteinExistence type="predicted"/>
<feature type="transmembrane region" description="Helical" evidence="4">
    <location>
        <begin position="51"/>
        <end position="70"/>
    </location>
</feature>
<dbReference type="PANTHER" id="PTHR14969:SF13">
    <property type="entry name" value="AT30094P"/>
    <property type="match status" value="1"/>
</dbReference>
<name>A0A0N9VVZ2_9GAMM</name>
<dbReference type="KEGG" id="aei:AOY20_00850"/>
<evidence type="ECO:0000256" key="4">
    <source>
        <dbReference type="SAM" id="Phobius"/>
    </source>
</evidence>
<gene>
    <name evidence="6" type="ORF">AOY20_00850</name>
</gene>
<keyword evidence="4" id="KW-1133">Transmembrane helix</keyword>
<feature type="transmembrane region" description="Helical" evidence="4">
    <location>
        <begin position="121"/>
        <end position="140"/>
    </location>
</feature>
<dbReference type="AlphaFoldDB" id="A0A0N9VVZ2"/>
<feature type="domain" description="Phosphatidic acid phosphatase type 2/haloperoxidase" evidence="5">
    <location>
        <begin position="80"/>
        <end position="189"/>
    </location>
</feature>
<keyword evidence="4" id="KW-0472">Membrane</keyword>